<accession>A0A7W7LE53</accession>
<dbReference type="EMBL" id="JACHJG010000008">
    <property type="protein sequence ID" value="MBB4888013.1"/>
    <property type="molecule type" value="Genomic_DNA"/>
</dbReference>
<protein>
    <submittedName>
        <fullName evidence="2">Putative membrane protein YccC</fullName>
    </submittedName>
</protein>
<gene>
    <name evidence="2" type="ORF">FHS38_004081</name>
</gene>
<dbReference type="InterPro" id="IPR046300">
    <property type="entry name" value="DUF6415"/>
</dbReference>
<comment type="caution">
    <text evidence="2">The sequence shown here is derived from an EMBL/GenBank/DDBJ whole genome shotgun (WGS) entry which is preliminary data.</text>
</comment>
<reference evidence="2 3" key="1">
    <citation type="submission" date="2020-08" db="EMBL/GenBank/DDBJ databases">
        <title>Genomic Encyclopedia of Type Strains, Phase III (KMG-III): the genomes of soil and plant-associated and newly described type strains.</title>
        <authorList>
            <person name="Whitman W."/>
        </authorList>
    </citation>
    <scope>NUCLEOTIDE SEQUENCE [LARGE SCALE GENOMIC DNA]</scope>
    <source>
        <strain evidence="2 3">CECT 3265</strain>
    </source>
</reference>
<feature type="region of interest" description="Disordered" evidence="1">
    <location>
        <begin position="103"/>
        <end position="127"/>
    </location>
</feature>
<sequence>MSHHAVDTAAIQRTLDRALAIRSSPLELDELAKLETLLLGHIADLLPVARARIGRLWVGSLEWDRERAVLDRIAAQAQRGLGHGALADISHVTQLARDCRRLLGRQHSAERHRPDTPGARPSQVSEL</sequence>
<evidence type="ECO:0000313" key="3">
    <source>
        <dbReference type="Proteomes" id="UP000556436"/>
    </source>
</evidence>
<evidence type="ECO:0000313" key="2">
    <source>
        <dbReference type="EMBL" id="MBB4888013.1"/>
    </source>
</evidence>
<organism evidence="2 3">
    <name type="scientific">Streptomyces netropsis</name>
    <name type="common">Streptoverticillium netropsis</name>
    <dbReference type="NCBI Taxonomy" id="55404"/>
    <lineage>
        <taxon>Bacteria</taxon>
        <taxon>Bacillati</taxon>
        <taxon>Actinomycetota</taxon>
        <taxon>Actinomycetes</taxon>
        <taxon>Kitasatosporales</taxon>
        <taxon>Streptomycetaceae</taxon>
        <taxon>Streptomyces</taxon>
    </lineage>
</organism>
<dbReference type="RefSeq" id="WP_184735307.1">
    <property type="nucleotide sequence ID" value="NZ_BMRW01000008.1"/>
</dbReference>
<dbReference type="Pfam" id="PF19979">
    <property type="entry name" value="DUF6415"/>
    <property type="match status" value="1"/>
</dbReference>
<dbReference type="Proteomes" id="UP000556436">
    <property type="component" value="Unassembled WGS sequence"/>
</dbReference>
<dbReference type="AlphaFoldDB" id="A0A7W7LE53"/>
<feature type="compositionally biased region" description="Basic and acidic residues" evidence="1">
    <location>
        <begin position="103"/>
        <end position="115"/>
    </location>
</feature>
<name>A0A7W7LE53_STRNE</name>
<proteinExistence type="predicted"/>
<keyword evidence="3" id="KW-1185">Reference proteome</keyword>
<evidence type="ECO:0000256" key="1">
    <source>
        <dbReference type="SAM" id="MobiDB-lite"/>
    </source>
</evidence>